<feature type="binding site" evidence="6">
    <location>
        <position position="55"/>
    </location>
    <ligand>
        <name>substrate</name>
    </ligand>
</feature>
<keyword evidence="5 6" id="KW-0460">Magnesium</keyword>
<evidence type="ECO:0000256" key="4">
    <source>
        <dbReference type="ARBA" id="ARBA00022801"/>
    </source>
</evidence>
<accession>A0A3D9HP96</accession>
<dbReference type="RefSeq" id="WP_115936204.1">
    <property type="nucleotide sequence ID" value="NZ_QRDW01000003.1"/>
</dbReference>
<comment type="caution">
    <text evidence="7">The sequence shown here is derived from an EMBL/GenBank/DDBJ whole genome shotgun (WGS) entry which is preliminary data.</text>
</comment>
<keyword evidence="3 6" id="KW-0479">Metal-binding</keyword>
<feature type="binding site" evidence="6">
    <location>
        <position position="70"/>
    </location>
    <ligand>
        <name>Mg(2+)</name>
        <dbReference type="ChEBI" id="CHEBI:18420"/>
        <label>2</label>
    </ligand>
</feature>
<evidence type="ECO:0000313" key="7">
    <source>
        <dbReference type="EMBL" id="RED51302.1"/>
    </source>
</evidence>
<dbReference type="EMBL" id="QRDW01000003">
    <property type="protein sequence ID" value="RED51302.1"/>
    <property type="molecule type" value="Genomic_DNA"/>
</dbReference>
<dbReference type="OrthoDB" id="5187599at2"/>
<dbReference type="Pfam" id="PF00719">
    <property type="entry name" value="Pyrophosphatase"/>
    <property type="match status" value="1"/>
</dbReference>
<dbReference type="InterPro" id="IPR008162">
    <property type="entry name" value="Pyrophosphatase"/>
</dbReference>
<evidence type="ECO:0000256" key="3">
    <source>
        <dbReference type="ARBA" id="ARBA00022723"/>
    </source>
</evidence>
<reference evidence="7 8" key="1">
    <citation type="submission" date="2018-07" db="EMBL/GenBank/DDBJ databases">
        <title>Genomic Encyclopedia of Type Strains, Phase III (KMG-III): the genomes of soil and plant-associated and newly described type strains.</title>
        <authorList>
            <person name="Whitman W."/>
        </authorList>
    </citation>
    <scope>NUCLEOTIDE SEQUENCE [LARGE SCALE GENOMIC DNA]</scope>
    <source>
        <strain evidence="7 8">CECT 8488</strain>
    </source>
</reference>
<feature type="binding site" evidence="6">
    <location>
        <position position="65"/>
    </location>
    <ligand>
        <name>Mg(2+)</name>
        <dbReference type="ChEBI" id="CHEBI:18420"/>
        <label>1</label>
    </ligand>
</feature>
<evidence type="ECO:0000256" key="5">
    <source>
        <dbReference type="ARBA" id="ARBA00022842"/>
    </source>
</evidence>
<dbReference type="PANTHER" id="PTHR10286">
    <property type="entry name" value="INORGANIC PYROPHOSPHATASE"/>
    <property type="match status" value="1"/>
</dbReference>
<feature type="binding site" evidence="6">
    <location>
        <position position="29"/>
    </location>
    <ligand>
        <name>substrate</name>
    </ligand>
</feature>
<feature type="binding site" evidence="6">
    <location>
        <position position="70"/>
    </location>
    <ligand>
        <name>Mg(2+)</name>
        <dbReference type="ChEBI" id="CHEBI:18420"/>
        <label>1</label>
    </ligand>
</feature>
<organism evidence="7 8">
    <name type="scientific">Aestuariispira insulae</name>
    <dbReference type="NCBI Taxonomy" id="1461337"/>
    <lineage>
        <taxon>Bacteria</taxon>
        <taxon>Pseudomonadati</taxon>
        <taxon>Pseudomonadota</taxon>
        <taxon>Alphaproteobacteria</taxon>
        <taxon>Rhodospirillales</taxon>
        <taxon>Kiloniellaceae</taxon>
        <taxon>Aestuariispira</taxon>
    </lineage>
</organism>
<dbReference type="GO" id="GO:0000287">
    <property type="term" value="F:magnesium ion binding"/>
    <property type="evidence" value="ECO:0007669"/>
    <property type="project" value="UniProtKB-UniRule"/>
</dbReference>
<evidence type="ECO:0000256" key="2">
    <source>
        <dbReference type="ARBA" id="ARBA00022490"/>
    </source>
</evidence>
<protein>
    <recommendedName>
        <fullName evidence="6">Inorganic pyrophosphatase</fullName>
        <ecNumber evidence="6">3.6.1.1</ecNumber>
    </recommendedName>
    <alternativeName>
        <fullName evidence="6">Pyrophosphate phospho-hydrolase</fullName>
        <shortName evidence="6">PPase</shortName>
    </alternativeName>
</protein>
<dbReference type="CDD" id="cd00412">
    <property type="entry name" value="pyrophosphatase"/>
    <property type="match status" value="1"/>
</dbReference>
<dbReference type="GO" id="GO:0004427">
    <property type="term" value="F:inorganic diphosphate phosphatase activity"/>
    <property type="evidence" value="ECO:0007669"/>
    <property type="project" value="UniProtKB-UniRule"/>
</dbReference>
<dbReference type="FunFam" id="3.90.80.10:FF:000001">
    <property type="entry name" value="Inorganic pyrophosphatase"/>
    <property type="match status" value="1"/>
</dbReference>
<keyword evidence="8" id="KW-1185">Reference proteome</keyword>
<dbReference type="HAMAP" id="MF_00209">
    <property type="entry name" value="Inorganic_PPase"/>
    <property type="match status" value="1"/>
</dbReference>
<keyword evidence="4 6" id="KW-0378">Hydrolase</keyword>
<dbReference type="InterPro" id="IPR036649">
    <property type="entry name" value="Pyrophosphatase_sf"/>
</dbReference>
<dbReference type="NCBIfam" id="NF002317">
    <property type="entry name" value="PRK01250.1"/>
    <property type="match status" value="1"/>
</dbReference>
<proteinExistence type="inferred from homology"/>
<keyword evidence="2 6" id="KW-0963">Cytoplasm</keyword>
<dbReference type="GO" id="GO:0005737">
    <property type="term" value="C:cytoplasm"/>
    <property type="evidence" value="ECO:0007669"/>
    <property type="project" value="UniProtKB-SubCell"/>
</dbReference>
<dbReference type="SUPFAM" id="SSF50324">
    <property type="entry name" value="Inorganic pyrophosphatase"/>
    <property type="match status" value="1"/>
</dbReference>
<feature type="binding site" evidence="6">
    <location>
        <position position="102"/>
    </location>
    <ligand>
        <name>Mg(2+)</name>
        <dbReference type="ChEBI" id="CHEBI:18420"/>
        <label>1</label>
    </ligand>
</feature>
<sequence>MDISKIPAGKNPPEDINVVIEVPMGVPIKYELDKESGAVFVDRFIATPMYYPANYGFIPGTLSDDGDPADVLVVGQLPLQPGCVIRCRPIGVLIMEDEAGMDEKILAVPHEKMTPYYNDIQEATDLPQRLLDQIKHFFEHYKDLEPGKWVKLKDWAPAADAKRIIQESVDRA</sequence>
<evidence type="ECO:0000313" key="8">
    <source>
        <dbReference type="Proteomes" id="UP000256845"/>
    </source>
</evidence>
<dbReference type="GO" id="GO:0006796">
    <property type="term" value="P:phosphate-containing compound metabolic process"/>
    <property type="evidence" value="ECO:0007669"/>
    <property type="project" value="InterPro"/>
</dbReference>
<gene>
    <name evidence="6" type="primary">ppa</name>
    <name evidence="7" type="ORF">DFP90_103102</name>
</gene>
<comment type="similarity">
    <text evidence="6">Belongs to the PPase family.</text>
</comment>
<feature type="binding site" evidence="6">
    <location>
        <position position="43"/>
    </location>
    <ligand>
        <name>substrate</name>
    </ligand>
</feature>
<dbReference type="AlphaFoldDB" id="A0A3D9HP96"/>
<evidence type="ECO:0000256" key="1">
    <source>
        <dbReference type="ARBA" id="ARBA00001946"/>
    </source>
</evidence>
<evidence type="ECO:0000256" key="6">
    <source>
        <dbReference type="HAMAP-Rule" id="MF_00209"/>
    </source>
</evidence>
<dbReference type="EC" id="3.6.1.1" evidence="6"/>
<dbReference type="Proteomes" id="UP000256845">
    <property type="component" value="Unassembled WGS sequence"/>
</dbReference>
<feature type="binding site" evidence="6">
    <location>
        <position position="141"/>
    </location>
    <ligand>
        <name>substrate</name>
    </ligand>
</feature>
<comment type="subcellular location">
    <subcellularLocation>
        <location evidence="6">Cytoplasm</location>
    </subcellularLocation>
</comment>
<comment type="function">
    <text evidence="6">Catalyzes the hydrolysis of inorganic pyrophosphate (PPi) forming two phosphate ions.</text>
</comment>
<comment type="catalytic activity">
    <reaction evidence="6">
        <text>diphosphate + H2O = 2 phosphate + H(+)</text>
        <dbReference type="Rhea" id="RHEA:24576"/>
        <dbReference type="ChEBI" id="CHEBI:15377"/>
        <dbReference type="ChEBI" id="CHEBI:15378"/>
        <dbReference type="ChEBI" id="CHEBI:33019"/>
        <dbReference type="ChEBI" id="CHEBI:43474"/>
        <dbReference type="EC" id="3.6.1.1"/>
    </reaction>
</comment>
<comment type="cofactor">
    <cofactor evidence="1 6">
        <name>Mg(2+)</name>
        <dbReference type="ChEBI" id="CHEBI:18420"/>
    </cofactor>
</comment>
<name>A0A3D9HP96_9PROT</name>
<dbReference type="Gene3D" id="3.90.80.10">
    <property type="entry name" value="Inorganic pyrophosphatase"/>
    <property type="match status" value="1"/>
</dbReference>
<comment type="subunit">
    <text evidence="6">Homohexamer.</text>
</comment>